<name>A0A1B1MLV7_STRLN</name>
<dbReference type="OrthoDB" id="3872159at2"/>
<dbReference type="Proteomes" id="UP000092598">
    <property type="component" value="Chromosome"/>
</dbReference>
<feature type="region of interest" description="Disordered" evidence="1">
    <location>
        <begin position="19"/>
        <end position="48"/>
    </location>
</feature>
<dbReference type="InterPro" id="IPR047676">
    <property type="entry name" value="FxLYD_dom"/>
</dbReference>
<dbReference type="NCBIfam" id="NF038353">
    <property type="entry name" value="FxLYD_dom"/>
    <property type="match status" value="1"/>
</dbReference>
<dbReference type="EMBL" id="CP016438">
    <property type="protein sequence ID" value="ANS69595.1"/>
    <property type="molecule type" value="Genomic_DNA"/>
</dbReference>
<keyword evidence="3" id="KW-1185">Reference proteome</keyword>
<dbReference type="AlphaFoldDB" id="A0A1B1MLV7"/>
<proteinExistence type="predicted"/>
<organism evidence="2 3">
    <name type="scientific">Streptomyces lincolnensis</name>
    <dbReference type="NCBI Taxonomy" id="1915"/>
    <lineage>
        <taxon>Bacteria</taxon>
        <taxon>Bacillati</taxon>
        <taxon>Actinomycetota</taxon>
        <taxon>Actinomycetes</taxon>
        <taxon>Kitasatosporales</taxon>
        <taxon>Streptomycetaceae</taxon>
        <taxon>Streptomyces</taxon>
    </lineage>
</organism>
<accession>A0A1B1MLV7</accession>
<evidence type="ECO:0000313" key="2">
    <source>
        <dbReference type="EMBL" id="ANS69595.1"/>
    </source>
</evidence>
<sequence length="140" mass="14604">MLVLGILIAIGLVVDDGEGGRSKDSGTVAEDPVREQDRYPPTPTRGGAVGDVKITKCAVDPVTEGTAAGLLVTNRSSKTSDYTVDVEFLDRSGKRLGDGIGATRKLAPGQQADVTAQGLVRITEAVTCRVTDVTRYASVT</sequence>
<reference evidence="2 3" key="1">
    <citation type="submission" date="2016-07" db="EMBL/GenBank/DDBJ databases">
        <title>Enhancement of antibiotic productionsby engineered nitrateutilization in actinobacteria.</title>
        <authorList>
            <person name="Meng S.C."/>
        </authorList>
    </citation>
    <scope>NUCLEOTIDE SEQUENCE [LARGE SCALE GENOMIC DNA]</scope>
    <source>
        <strain evidence="2 3">NRRL 2936</strain>
    </source>
</reference>
<gene>
    <name evidence="2" type="ORF">SLINC_7371</name>
</gene>
<dbReference type="RefSeq" id="WP_067443141.1">
    <property type="nucleotide sequence ID" value="NZ_CP016438.1"/>
</dbReference>
<evidence type="ECO:0000256" key="1">
    <source>
        <dbReference type="SAM" id="MobiDB-lite"/>
    </source>
</evidence>
<evidence type="ECO:0000313" key="3">
    <source>
        <dbReference type="Proteomes" id="UP000092598"/>
    </source>
</evidence>
<dbReference type="KEGG" id="sls:SLINC_7371"/>
<protein>
    <submittedName>
        <fullName evidence="2">Uncharacterized protein</fullName>
    </submittedName>
</protein>